<keyword evidence="3" id="KW-0472">Membrane</keyword>
<dbReference type="Pfam" id="PF13424">
    <property type="entry name" value="TPR_12"/>
    <property type="match status" value="4"/>
</dbReference>
<reference evidence="5 6" key="2">
    <citation type="journal article" date="2011" name="Stand. Genomic Sci.">
        <title>Complete genome sequence of Paludibacter propionicigenes type strain (WB4).</title>
        <authorList>
            <person name="Gronow S."/>
            <person name="Munk C."/>
            <person name="Lapidus A."/>
            <person name="Nolan M."/>
            <person name="Lucas S."/>
            <person name="Hammon N."/>
            <person name="Deshpande S."/>
            <person name="Cheng J.F."/>
            <person name="Tapia R."/>
            <person name="Han C."/>
            <person name="Goodwin L."/>
            <person name="Pitluck S."/>
            <person name="Liolios K."/>
            <person name="Ivanova N."/>
            <person name="Mavromatis K."/>
            <person name="Mikhailova N."/>
            <person name="Pati A."/>
            <person name="Chen A."/>
            <person name="Palaniappan K."/>
            <person name="Land M."/>
            <person name="Hauser L."/>
            <person name="Chang Y.J."/>
            <person name="Jeffries C.D."/>
            <person name="Brambilla E."/>
            <person name="Rohde M."/>
            <person name="Goker M."/>
            <person name="Detter J.C."/>
            <person name="Woyke T."/>
            <person name="Bristow J."/>
            <person name="Eisen J.A."/>
            <person name="Markowitz V."/>
            <person name="Hugenholtz P."/>
            <person name="Kyrpides N.C."/>
            <person name="Klenk H.P."/>
        </authorList>
    </citation>
    <scope>NUCLEOTIDE SEQUENCE [LARGE SCALE GENOMIC DNA]</scope>
    <source>
        <strain evidence="6">DSM 17365 / JCM 13257 / WB4</strain>
    </source>
</reference>
<keyword evidence="1" id="KW-0802">TPR repeat</keyword>
<keyword evidence="2" id="KW-0175">Coiled coil</keyword>
<dbReference type="InterPro" id="IPR019734">
    <property type="entry name" value="TPR_rpt"/>
</dbReference>
<keyword evidence="5" id="KW-0418">Kinase</keyword>
<dbReference type="PROSITE" id="PS50005">
    <property type="entry name" value="TPR"/>
    <property type="match status" value="6"/>
</dbReference>
<evidence type="ECO:0000256" key="1">
    <source>
        <dbReference type="PROSITE-ProRule" id="PRU00339"/>
    </source>
</evidence>
<dbReference type="SUPFAM" id="SSF55874">
    <property type="entry name" value="ATPase domain of HSP90 chaperone/DNA topoisomerase II/histidine kinase"/>
    <property type="match status" value="1"/>
</dbReference>
<feature type="repeat" description="TPR" evidence="1">
    <location>
        <begin position="202"/>
        <end position="235"/>
    </location>
</feature>
<dbReference type="SUPFAM" id="SSF48452">
    <property type="entry name" value="TPR-like"/>
    <property type="match status" value="4"/>
</dbReference>
<dbReference type="InterPro" id="IPR010559">
    <property type="entry name" value="Sig_transdc_His_kin_internal"/>
</dbReference>
<feature type="repeat" description="TPR" evidence="1">
    <location>
        <begin position="162"/>
        <end position="195"/>
    </location>
</feature>
<dbReference type="Gene3D" id="3.30.565.10">
    <property type="entry name" value="Histidine kinase-like ATPase, C-terminal domain"/>
    <property type="match status" value="1"/>
</dbReference>
<dbReference type="InterPro" id="IPR011990">
    <property type="entry name" value="TPR-like_helical_dom_sf"/>
</dbReference>
<evidence type="ECO:0000313" key="6">
    <source>
        <dbReference type="Proteomes" id="UP000008718"/>
    </source>
</evidence>
<dbReference type="PANTHER" id="PTHR10098">
    <property type="entry name" value="RAPSYN-RELATED"/>
    <property type="match status" value="1"/>
</dbReference>
<feature type="domain" description="Histidine kinase/HSP90-like ATPase" evidence="4">
    <location>
        <begin position="706"/>
        <end position="812"/>
    </location>
</feature>
<dbReference type="RefSeq" id="WP_013445949.1">
    <property type="nucleotide sequence ID" value="NC_014734.1"/>
</dbReference>
<feature type="repeat" description="TPR" evidence="1">
    <location>
        <begin position="322"/>
        <end position="355"/>
    </location>
</feature>
<name>E4T786_PALPW</name>
<accession>E4T786</accession>
<gene>
    <name evidence="5" type="ordered locus">Palpr_2448</name>
</gene>
<dbReference type="EMBL" id="CP002345">
    <property type="protein sequence ID" value="ADQ80580.1"/>
    <property type="molecule type" value="Genomic_DNA"/>
</dbReference>
<dbReference type="OrthoDB" id="908907at2"/>
<feature type="repeat" description="TPR" evidence="1">
    <location>
        <begin position="83"/>
        <end position="116"/>
    </location>
</feature>
<dbReference type="SMART" id="SM00028">
    <property type="entry name" value="TPR"/>
    <property type="match status" value="10"/>
</dbReference>
<dbReference type="Gene3D" id="1.25.40.10">
    <property type="entry name" value="Tetratricopeptide repeat domain"/>
    <property type="match status" value="4"/>
</dbReference>
<dbReference type="eggNOG" id="COG2972">
    <property type="taxonomic scope" value="Bacteria"/>
</dbReference>
<dbReference type="eggNOG" id="COG0457">
    <property type="taxonomic scope" value="Bacteria"/>
</dbReference>
<evidence type="ECO:0000259" key="4">
    <source>
        <dbReference type="SMART" id="SM00387"/>
    </source>
</evidence>
<feature type="coiled-coil region" evidence="2">
    <location>
        <begin position="534"/>
        <end position="561"/>
    </location>
</feature>
<keyword evidence="3" id="KW-1133">Transmembrane helix</keyword>
<sequence>MKKIVITFLSVVLIGFLVYSITFYHHSSSASKLHNDTISAKLYSDSAKAYVQNKPNLAILWYTKAIKKLESISSDNKTRHLLANTYVDLSCVYVPQGKYDKANEFRLKALKVAGETDLDIKAKVLMQEGVSCYHQSRFEDALKLYEQAQEIERKVNNPPVQIKIFSNIAIISYQQGNTKMAVDYFNKALEFAKKSGNQGLISDAYINLGVVYMNQMDYKRARQCYLTVIDYYKKNNQQQDLMLCYQNLGSVYYMLEKYDDAIDWYQKSLELAKRLDNKIGVAKAYHNIGEVYMLIGDYVQASNAFIGSLKIKEAIGEKASAAYGYRSLGELYFTQKNYSKSSFYYEKALQIDNALQLVKEQAKDYANVSVVYGEQKQLDKAIAYCNKAVKLAQQIDDKFGVSEDIRTLGGFYFKQKNYSRAESCYLQALAQKKIINDQESLATIYSQLAELYTSKPAIGAEKKHNLRIALDYGLTAWKIAEEQKIPQLISEVSNDLSNIYKELNDYSKAYHFLEINRKTNDSIFNTSKTEALTFAEARWNNEKKQQQIAGLEKLNAAISAKKLAEAKRHRFVVIGLIFIFVLIIIIGGLYWLYRYKQREIIQQKQLSRISMLRLQNIRNRISPHFIFNVLNREISSEADKDKYQEMIGLVTFLRRSLEITEKTSVSLEEELDFVKNYIQMEKRSLNNDFRVQWSVDESIDSRLLKVPAMIMQIPIENAMKHALRAKEGEKLLSISISKHDVGTQITIQDNGAGYHPENIVNTRGTGTGLKVLYQTIDVLNSKNEEKISFNIEDVKDRAMSGTRVKITVPEEYNFEI</sequence>
<keyword evidence="6" id="KW-1185">Reference proteome</keyword>
<dbReference type="Pfam" id="PF02518">
    <property type="entry name" value="HATPase_c"/>
    <property type="match status" value="1"/>
</dbReference>
<dbReference type="Proteomes" id="UP000008718">
    <property type="component" value="Chromosome"/>
</dbReference>
<dbReference type="KEGG" id="ppn:Palpr_2448"/>
<dbReference type="SMART" id="SM00387">
    <property type="entry name" value="HATPase_c"/>
    <property type="match status" value="1"/>
</dbReference>
<dbReference type="PROSITE" id="PS50293">
    <property type="entry name" value="TPR_REGION"/>
    <property type="match status" value="1"/>
</dbReference>
<proteinExistence type="predicted"/>
<dbReference type="GO" id="GO:0000155">
    <property type="term" value="F:phosphorelay sensor kinase activity"/>
    <property type="evidence" value="ECO:0007669"/>
    <property type="project" value="InterPro"/>
</dbReference>
<dbReference type="HOGENOM" id="CLU_397758_0_0_10"/>
<evidence type="ECO:0000256" key="2">
    <source>
        <dbReference type="SAM" id="Coils"/>
    </source>
</evidence>
<dbReference type="InterPro" id="IPR036890">
    <property type="entry name" value="HATPase_C_sf"/>
</dbReference>
<keyword evidence="5" id="KW-0808">Transferase</keyword>
<feature type="transmembrane region" description="Helical" evidence="3">
    <location>
        <begin position="571"/>
        <end position="593"/>
    </location>
</feature>
<organism evidence="5 6">
    <name type="scientific">Paludibacter propionicigenes (strain DSM 17365 / JCM 13257 / WB4)</name>
    <dbReference type="NCBI Taxonomy" id="694427"/>
    <lineage>
        <taxon>Bacteria</taxon>
        <taxon>Pseudomonadati</taxon>
        <taxon>Bacteroidota</taxon>
        <taxon>Bacteroidia</taxon>
        <taxon>Bacteroidales</taxon>
        <taxon>Paludibacteraceae</taxon>
        <taxon>Paludibacter</taxon>
    </lineage>
</organism>
<keyword evidence="3" id="KW-0812">Transmembrane</keyword>
<feature type="repeat" description="TPR" evidence="1">
    <location>
        <begin position="282"/>
        <end position="315"/>
    </location>
</feature>
<dbReference type="STRING" id="694427.Palpr_2448"/>
<protein>
    <submittedName>
        <fullName evidence="5">Signal transduction histidine kinase, LytS</fullName>
    </submittedName>
</protein>
<dbReference type="GO" id="GO:0016020">
    <property type="term" value="C:membrane"/>
    <property type="evidence" value="ECO:0007669"/>
    <property type="project" value="InterPro"/>
</dbReference>
<feature type="repeat" description="TPR" evidence="1">
    <location>
        <begin position="242"/>
        <end position="275"/>
    </location>
</feature>
<dbReference type="Pfam" id="PF06580">
    <property type="entry name" value="His_kinase"/>
    <property type="match status" value="1"/>
</dbReference>
<dbReference type="AlphaFoldDB" id="E4T786"/>
<evidence type="ECO:0000256" key="3">
    <source>
        <dbReference type="SAM" id="Phobius"/>
    </source>
</evidence>
<dbReference type="InterPro" id="IPR003594">
    <property type="entry name" value="HATPase_dom"/>
</dbReference>
<reference key="1">
    <citation type="submission" date="2010-11" db="EMBL/GenBank/DDBJ databases">
        <title>The complete genome of Paludibacter propionicigenes DSM 17365.</title>
        <authorList>
            <consortium name="US DOE Joint Genome Institute (JGI-PGF)"/>
            <person name="Lucas S."/>
            <person name="Copeland A."/>
            <person name="Lapidus A."/>
            <person name="Bruce D."/>
            <person name="Goodwin L."/>
            <person name="Pitluck S."/>
            <person name="Kyrpides N."/>
            <person name="Mavromatis K."/>
            <person name="Ivanova N."/>
            <person name="Munk A.C."/>
            <person name="Brettin T."/>
            <person name="Detter J.C."/>
            <person name="Han C."/>
            <person name="Tapia R."/>
            <person name="Land M."/>
            <person name="Hauser L."/>
            <person name="Markowitz V."/>
            <person name="Cheng J.-F."/>
            <person name="Hugenholtz P."/>
            <person name="Woyke T."/>
            <person name="Wu D."/>
            <person name="Gronow S."/>
            <person name="Wellnitz S."/>
            <person name="Brambilla E."/>
            <person name="Klenk H.-P."/>
            <person name="Eisen J.A."/>
        </authorList>
    </citation>
    <scope>NUCLEOTIDE SEQUENCE</scope>
    <source>
        <strain>WB4</strain>
    </source>
</reference>
<evidence type="ECO:0000313" key="5">
    <source>
        <dbReference type="EMBL" id="ADQ80580.1"/>
    </source>
</evidence>